<dbReference type="Pfam" id="PF13409">
    <property type="entry name" value="GST_N_2"/>
    <property type="match status" value="1"/>
</dbReference>
<dbReference type="InterPro" id="IPR010987">
    <property type="entry name" value="Glutathione-S-Trfase_C-like"/>
</dbReference>
<feature type="domain" description="GST C-terminal" evidence="3">
    <location>
        <begin position="107"/>
        <end position="244"/>
    </location>
</feature>
<dbReference type="AlphaFoldDB" id="A0A6A6QRW7"/>
<dbReference type="PROSITE" id="PS50404">
    <property type="entry name" value="GST_NTER"/>
    <property type="match status" value="1"/>
</dbReference>
<evidence type="ECO:0000256" key="1">
    <source>
        <dbReference type="ARBA" id="ARBA00007409"/>
    </source>
</evidence>
<dbReference type="InterPro" id="IPR040079">
    <property type="entry name" value="Glutathione_S-Trfase"/>
</dbReference>
<name>A0A6A6QRW7_9PEZI</name>
<dbReference type="InterPro" id="IPR004045">
    <property type="entry name" value="Glutathione_S-Trfase_N"/>
</dbReference>
<evidence type="ECO:0000313" key="4">
    <source>
        <dbReference type="EMBL" id="KAF2494750.1"/>
    </source>
</evidence>
<dbReference type="InterPro" id="IPR036249">
    <property type="entry name" value="Thioredoxin-like_sf"/>
</dbReference>
<proteinExistence type="inferred from homology"/>
<gene>
    <name evidence="4" type="ORF">BU16DRAFT_511322</name>
</gene>
<dbReference type="InterPro" id="IPR036282">
    <property type="entry name" value="Glutathione-S-Trfase_C_sf"/>
</dbReference>
<comment type="similarity">
    <text evidence="1">Belongs to the GST superfamily.</text>
</comment>
<keyword evidence="5" id="KW-1185">Reference proteome</keyword>
<dbReference type="OrthoDB" id="422574at2759"/>
<dbReference type="Gene3D" id="1.20.1050.10">
    <property type="match status" value="1"/>
</dbReference>
<dbReference type="PANTHER" id="PTHR44051">
    <property type="entry name" value="GLUTATHIONE S-TRANSFERASE-RELATED"/>
    <property type="match status" value="1"/>
</dbReference>
<feature type="domain" description="GST N-terminal" evidence="2">
    <location>
        <begin position="13"/>
        <end position="101"/>
    </location>
</feature>
<dbReference type="EMBL" id="MU004190">
    <property type="protein sequence ID" value="KAF2494750.1"/>
    <property type="molecule type" value="Genomic_DNA"/>
</dbReference>
<accession>A0A6A6QRW7</accession>
<evidence type="ECO:0000259" key="3">
    <source>
        <dbReference type="PROSITE" id="PS50405"/>
    </source>
</evidence>
<dbReference type="SUPFAM" id="SSF47616">
    <property type="entry name" value="GST C-terminal domain-like"/>
    <property type="match status" value="1"/>
</dbReference>
<evidence type="ECO:0000313" key="5">
    <source>
        <dbReference type="Proteomes" id="UP000799750"/>
    </source>
</evidence>
<dbReference type="SFLD" id="SFLDS00019">
    <property type="entry name" value="Glutathione_Transferase_(cytos"/>
    <property type="match status" value="1"/>
</dbReference>
<dbReference type="CDD" id="cd03048">
    <property type="entry name" value="GST_N_Ure2p_like"/>
    <property type="match status" value="1"/>
</dbReference>
<dbReference type="Proteomes" id="UP000799750">
    <property type="component" value="Unassembled WGS sequence"/>
</dbReference>
<dbReference type="PANTHER" id="PTHR44051:SF6">
    <property type="entry name" value="GLUTATHIONE S-TRANSFERASE II"/>
    <property type="match status" value="1"/>
</dbReference>
<dbReference type="PROSITE" id="PS50405">
    <property type="entry name" value="GST_CTER"/>
    <property type="match status" value="1"/>
</dbReference>
<dbReference type="Pfam" id="PF00043">
    <property type="entry name" value="GST_C"/>
    <property type="match status" value="1"/>
</dbReference>
<keyword evidence="4" id="KW-0808">Transferase</keyword>
<dbReference type="GO" id="GO:0016740">
    <property type="term" value="F:transferase activity"/>
    <property type="evidence" value="ECO:0007669"/>
    <property type="project" value="UniProtKB-KW"/>
</dbReference>
<evidence type="ECO:0000259" key="2">
    <source>
        <dbReference type="PROSITE" id="PS50404"/>
    </source>
</evidence>
<reference evidence="4" key="1">
    <citation type="journal article" date="2020" name="Stud. Mycol.">
        <title>101 Dothideomycetes genomes: a test case for predicting lifestyles and emergence of pathogens.</title>
        <authorList>
            <person name="Haridas S."/>
            <person name="Albert R."/>
            <person name="Binder M."/>
            <person name="Bloem J."/>
            <person name="Labutti K."/>
            <person name="Salamov A."/>
            <person name="Andreopoulos B."/>
            <person name="Baker S."/>
            <person name="Barry K."/>
            <person name="Bills G."/>
            <person name="Bluhm B."/>
            <person name="Cannon C."/>
            <person name="Castanera R."/>
            <person name="Culley D."/>
            <person name="Daum C."/>
            <person name="Ezra D."/>
            <person name="Gonzalez J."/>
            <person name="Henrissat B."/>
            <person name="Kuo A."/>
            <person name="Liang C."/>
            <person name="Lipzen A."/>
            <person name="Lutzoni F."/>
            <person name="Magnuson J."/>
            <person name="Mondo S."/>
            <person name="Nolan M."/>
            <person name="Ohm R."/>
            <person name="Pangilinan J."/>
            <person name="Park H.-J."/>
            <person name="Ramirez L."/>
            <person name="Alfaro M."/>
            <person name="Sun H."/>
            <person name="Tritt A."/>
            <person name="Yoshinaga Y."/>
            <person name="Zwiers L.-H."/>
            <person name="Turgeon B."/>
            <person name="Goodwin S."/>
            <person name="Spatafora J."/>
            <person name="Crous P."/>
            <person name="Grigoriev I."/>
        </authorList>
    </citation>
    <scope>NUCLEOTIDE SEQUENCE</scope>
    <source>
        <strain evidence="4">CBS 269.34</strain>
    </source>
</reference>
<dbReference type="SFLD" id="SFLDG00358">
    <property type="entry name" value="Main_(cytGST)"/>
    <property type="match status" value="1"/>
</dbReference>
<dbReference type="InterPro" id="IPR004046">
    <property type="entry name" value="GST_C"/>
</dbReference>
<sequence length="274" mass="31226">MAQFSTPTGLIANKGIELLTFGTPNGFKVAILLEELKEAYGIEYTTQTIDIYENVQKQAWYTKLSPNGRIPTIVDHDKGGYAVFEGAAILNYLTRHYDPDYKFSFEDAFEACTCEQWVAWLHAGLGPMQAQANFSYRFHPERHPFHIQRFVGEVERNYGVLDARLADRDYIAGAGRGRYSIADIAVWPFADVTEVGGVHLSKFPNVYAWWERVWKRSAVKKGMCVPSGEPFRFGQAKMQEMKEADPKGWEEREGPLREALKSAQKEFGYVYKSP</sequence>
<dbReference type="SFLD" id="SFLDG01151">
    <property type="entry name" value="Main.2:_Nu-like"/>
    <property type="match status" value="1"/>
</dbReference>
<dbReference type="SUPFAM" id="SSF52833">
    <property type="entry name" value="Thioredoxin-like"/>
    <property type="match status" value="1"/>
</dbReference>
<organism evidence="4 5">
    <name type="scientific">Lophium mytilinum</name>
    <dbReference type="NCBI Taxonomy" id="390894"/>
    <lineage>
        <taxon>Eukaryota</taxon>
        <taxon>Fungi</taxon>
        <taxon>Dikarya</taxon>
        <taxon>Ascomycota</taxon>
        <taxon>Pezizomycotina</taxon>
        <taxon>Dothideomycetes</taxon>
        <taxon>Pleosporomycetidae</taxon>
        <taxon>Mytilinidiales</taxon>
        <taxon>Mytilinidiaceae</taxon>
        <taxon>Lophium</taxon>
    </lineage>
</organism>
<dbReference type="Gene3D" id="3.40.30.10">
    <property type="entry name" value="Glutaredoxin"/>
    <property type="match status" value="1"/>
</dbReference>
<protein>
    <submittedName>
        <fullName evidence="4">Glutathione S-transferase</fullName>
    </submittedName>
</protein>